<keyword evidence="6 7" id="KW-0472">Membrane</keyword>
<sequence length="258" mass="28447">MDGLKRFYQNYGGTLLILAGAFVLYELVTDGLGLLSQVLFPGFSKIGPRLVSSLPKLIDCFFSSMYLLIPTYIVGAVSGVLLGIIIGLRPRLHKNLKPIIFGLSPMPPSMLTPYFIAVLPTFYLSSCGVIFIGVFWPILSGTINGIAMIEQKYLDNAKVLGFTGWKLLFYIIIPAASPMIFAGMGTAMNFAFILLGIAEMFATTSGLGYYIQYYADFSDYARVLAGLLFTTVVIVIIMALFDRLKKKTLFWTINKDMG</sequence>
<evidence type="ECO:0000256" key="3">
    <source>
        <dbReference type="ARBA" id="ARBA00022475"/>
    </source>
</evidence>
<keyword evidence="10" id="KW-1185">Reference proteome</keyword>
<evidence type="ECO:0000256" key="4">
    <source>
        <dbReference type="ARBA" id="ARBA00022692"/>
    </source>
</evidence>
<dbReference type="AlphaFoldDB" id="A0A0U1KVN1"/>
<dbReference type="PANTHER" id="PTHR30151">
    <property type="entry name" value="ALKANE SULFONATE ABC TRANSPORTER-RELATED, MEMBRANE SUBUNIT"/>
    <property type="match status" value="1"/>
</dbReference>
<feature type="transmembrane region" description="Helical" evidence="7">
    <location>
        <begin position="7"/>
        <end position="25"/>
    </location>
</feature>
<dbReference type="GO" id="GO:0055085">
    <property type="term" value="P:transmembrane transport"/>
    <property type="evidence" value="ECO:0007669"/>
    <property type="project" value="InterPro"/>
</dbReference>
<dbReference type="RefSeq" id="WP_021169895.1">
    <property type="nucleotide sequence ID" value="NZ_CTRP01000003.1"/>
</dbReference>
<evidence type="ECO:0000259" key="8">
    <source>
        <dbReference type="PROSITE" id="PS50928"/>
    </source>
</evidence>
<feature type="transmembrane region" description="Helical" evidence="7">
    <location>
        <begin position="190"/>
        <end position="211"/>
    </location>
</feature>
<feature type="transmembrane region" description="Helical" evidence="7">
    <location>
        <begin position="159"/>
        <end position="183"/>
    </location>
</feature>
<dbReference type="EMBL" id="CTRP01000003">
    <property type="protein sequence ID" value="CQR71189.1"/>
    <property type="molecule type" value="Genomic_DNA"/>
</dbReference>
<protein>
    <submittedName>
        <fullName evidence="9">ABC-type nitrate/sulfonate/bicarbonate transport system, permease component</fullName>
    </submittedName>
</protein>
<keyword evidence="4 7" id="KW-0812">Transmembrane</keyword>
<organism evidence="9 10">
    <name type="scientific">Sporomusa ovata</name>
    <dbReference type="NCBI Taxonomy" id="2378"/>
    <lineage>
        <taxon>Bacteria</taxon>
        <taxon>Bacillati</taxon>
        <taxon>Bacillota</taxon>
        <taxon>Negativicutes</taxon>
        <taxon>Selenomonadales</taxon>
        <taxon>Sporomusaceae</taxon>
        <taxon>Sporomusa</taxon>
    </lineage>
</organism>
<dbReference type="InterPro" id="IPR035906">
    <property type="entry name" value="MetI-like_sf"/>
</dbReference>
<dbReference type="SUPFAM" id="SSF161098">
    <property type="entry name" value="MetI-like"/>
    <property type="match status" value="1"/>
</dbReference>
<gene>
    <name evidence="9" type="ORF">SpAn4DRAFT_2167</name>
</gene>
<evidence type="ECO:0000256" key="6">
    <source>
        <dbReference type="ARBA" id="ARBA00023136"/>
    </source>
</evidence>
<keyword evidence="3" id="KW-1003">Cell membrane</keyword>
<evidence type="ECO:0000256" key="5">
    <source>
        <dbReference type="ARBA" id="ARBA00022989"/>
    </source>
</evidence>
<dbReference type="PANTHER" id="PTHR30151:SF0">
    <property type="entry name" value="ABC TRANSPORTER PERMEASE PROTEIN MJ0413-RELATED"/>
    <property type="match status" value="1"/>
</dbReference>
<dbReference type="InterPro" id="IPR000515">
    <property type="entry name" value="MetI-like"/>
</dbReference>
<feature type="transmembrane region" description="Helical" evidence="7">
    <location>
        <begin position="65"/>
        <end position="88"/>
    </location>
</feature>
<reference evidence="10" key="1">
    <citation type="submission" date="2015-03" db="EMBL/GenBank/DDBJ databases">
        <authorList>
            <person name="Nijsse Bart"/>
        </authorList>
    </citation>
    <scope>NUCLEOTIDE SEQUENCE [LARGE SCALE GENOMIC DNA]</scope>
</reference>
<evidence type="ECO:0000313" key="9">
    <source>
        <dbReference type="EMBL" id="CQR71189.1"/>
    </source>
</evidence>
<evidence type="ECO:0000256" key="2">
    <source>
        <dbReference type="ARBA" id="ARBA00022448"/>
    </source>
</evidence>
<evidence type="ECO:0000256" key="1">
    <source>
        <dbReference type="ARBA" id="ARBA00004651"/>
    </source>
</evidence>
<keyword evidence="2 7" id="KW-0813">Transport</keyword>
<proteinExistence type="inferred from homology"/>
<dbReference type="GO" id="GO:0005886">
    <property type="term" value="C:plasma membrane"/>
    <property type="evidence" value="ECO:0007669"/>
    <property type="project" value="UniProtKB-SubCell"/>
</dbReference>
<evidence type="ECO:0000256" key="7">
    <source>
        <dbReference type="RuleBase" id="RU363032"/>
    </source>
</evidence>
<feature type="transmembrane region" description="Helical" evidence="7">
    <location>
        <begin position="114"/>
        <end position="139"/>
    </location>
</feature>
<dbReference type="PROSITE" id="PS50928">
    <property type="entry name" value="ABC_TM1"/>
    <property type="match status" value="1"/>
</dbReference>
<dbReference type="Proteomes" id="UP000049855">
    <property type="component" value="Unassembled WGS sequence"/>
</dbReference>
<dbReference type="Gene3D" id="1.10.3720.10">
    <property type="entry name" value="MetI-like"/>
    <property type="match status" value="1"/>
</dbReference>
<keyword evidence="5 7" id="KW-1133">Transmembrane helix</keyword>
<dbReference type="Pfam" id="PF00528">
    <property type="entry name" value="BPD_transp_1"/>
    <property type="match status" value="1"/>
</dbReference>
<comment type="similarity">
    <text evidence="7">Belongs to the binding-protein-dependent transport system permease family.</text>
</comment>
<dbReference type="CDD" id="cd06261">
    <property type="entry name" value="TM_PBP2"/>
    <property type="match status" value="1"/>
</dbReference>
<feature type="transmembrane region" description="Helical" evidence="7">
    <location>
        <begin position="223"/>
        <end position="241"/>
    </location>
</feature>
<evidence type="ECO:0000313" key="10">
    <source>
        <dbReference type="Proteomes" id="UP000049855"/>
    </source>
</evidence>
<accession>A0A0U1KVN1</accession>
<feature type="domain" description="ABC transmembrane type-1" evidence="8">
    <location>
        <begin position="61"/>
        <end position="241"/>
    </location>
</feature>
<name>A0A0U1KVN1_9FIRM</name>
<comment type="subcellular location">
    <subcellularLocation>
        <location evidence="1 7">Cell membrane</location>
        <topology evidence="1 7">Multi-pass membrane protein</topology>
    </subcellularLocation>
</comment>